<dbReference type="Proteomes" id="UP000324800">
    <property type="component" value="Unassembled WGS sequence"/>
</dbReference>
<reference evidence="1 2" key="1">
    <citation type="submission" date="2019-03" db="EMBL/GenBank/DDBJ databases">
        <title>Single cell metagenomics reveals metabolic interactions within the superorganism composed of flagellate Streblomastix strix and complex community of Bacteroidetes bacteria on its surface.</title>
        <authorList>
            <person name="Treitli S.C."/>
            <person name="Kolisko M."/>
            <person name="Husnik F."/>
            <person name="Keeling P."/>
            <person name="Hampl V."/>
        </authorList>
    </citation>
    <scope>NUCLEOTIDE SEQUENCE [LARGE SCALE GENOMIC DNA]</scope>
    <source>
        <strain evidence="1">ST1C</strain>
    </source>
</reference>
<protein>
    <submittedName>
        <fullName evidence="1">Uncharacterized protein</fullName>
    </submittedName>
</protein>
<evidence type="ECO:0000313" key="1">
    <source>
        <dbReference type="EMBL" id="KAA6371517.1"/>
    </source>
</evidence>
<name>A0A5J4UM59_9EUKA</name>
<feature type="non-terminal residue" evidence="1">
    <location>
        <position position="1"/>
    </location>
</feature>
<organism evidence="1 2">
    <name type="scientific">Streblomastix strix</name>
    <dbReference type="NCBI Taxonomy" id="222440"/>
    <lineage>
        <taxon>Eukaryota</taxon>
        <taxon>Metamonada</taxon>
        <taxon>Preaxostyla</taxon>
        <taxon>Oxymonadida</taxon>
        <taxon>Streblomastigidae</taxon>
        <taxon>Streblomastix</taxon>
    </lineage>
</organism>
<proteinExistence type="predicted"/>
<comment type="caution">
    <text evidence="1">The sequence shown here is derived from an EMBL/GenBank/DDBJ whole genome shotgun (WGS) entry which is preliminary data.</text>
</comment>
<dbReference type="EMBL" id="SNRW01014388">
    <property type="protein sequence ID" value="KAA6371517.1"/>
    <property type="molecule type" value="Genomic_DNA"/>
</dbReference>
<accession>A0A5J4UM59</accession>
<dbReference type="AlphaFoldDB" id="A0A5J4UM59"/>
<sequence length="49" mass="5573">LLTYGNQEVPELPENTIIYSDPNEKDHYPHIDKHIDLPTAEIPGNITNC</sequence>
<evidence type="ECO:0000313" key="2">
    <source>
        <dbReference type="Proteomes" id="UP000324800"/>
    </source>
</evidence>
<gene>
    <name evidence="1" type="ORF">EZS28_032955</name>
</gene>